<organism evidence="1 2">
    <name type="scientific">Popillia japonica</name>
    <name type="common">Japanese beetle</name>
    <dbReference type="NCBI Taxonomy" id="7064"/>
    <lineage>
        <taxon>Eukaryota</taxon>
        <taxon>Metazoa</taxon>
        <taxon>Ecdysozoa</taxon>
        <taxon>Arthropoda</taxon>
        <taxon>Hexapoda</taxon>
        <taxon>Insecta</taxon>
        <taxon>Pterygota</taxon>
        <taxon>Neoptera</taxon>
        <taxon>Endopterygota</taxon>
        <taxon>Coleoptera</taxon>
        <taxon>Polyphaga</taxon>
        <taxon>Scarabaeiformia</taxon>
        <taxon>Scarabaeidae</taxon>
        <taxon>Rutelinae</taxon>
        <taxon>Popillia</taxon>
    </lineage>
</organism>
<accession>A0AAW1JDP5</accession>
<evidence type="ECO:0000313" key="2">
    <source>
        <dbReference type="Proteomes" id="UP001458880"/>
    </source>
</evidence>
<reference evidence="1 2" key="1">
    <citation type="journal article" date="2024" name="BMC Genomics">
        <title>De novo assembly and annotation of Popillia japonica's genome with initial clues to its potential as an invasive pest.</title>
        <authorList>
            <person name="Cucini C."/>
            <person name="Boschi S."/>
            <person name="Funari R."/>
            <person name="Cardaioli E."/>
            <person name="Iannotti N."/>
            <person name="Marturano G."/>
            <person name="Paoli F."/>
            <person name="Bruttini M."/>
            <person name="Carapelli A."/>
            <person name="Frati F."/>
            <person name="Nardi F."/>
        </authorList>
    </citation>
    <scope>NUCLEOTIDE SEQUENCE [LARGE SCALE GENOMIC DNA]</scope>
    <source>
        <strain evidence="1">DMR45628</strain>
    </source>
</reference>
<name>A0AAW1JDP5_POPJA</name>
<dbReference type="AlphaFoldDB" id="A0AAW1JDP5"/>
<keyword evidence="2" id="KW-1185">Reference proteome</keyword>
<dbReference type="EMBL" id="JASPKY010000418">
    <property type="protein sequence ID" value="KAK9701246.1"/>
    <property type="molecule type" value="Genomic_DNA"/>
</dbReference>
<dbReference type="Proteomes" id="UP001458880">
    <property type="component" value="Unassembled WGS sequence"/>
</dbReference>
<evidence type="ECO:0000313" key="1">
    <source>
        <dbReference type="EMBL" id="KAK9701246.1"/>
    </source>
</evidence>
<sequence>MAPASNRSAQRMRKQCRQPKNHLLLFTCCHGLCIKINLGTIFSKYFPINNGRSDYTEGADLQAPVMSFYRPRGSLARALYQKQKADDFLSLFDKNESNAKV</sequence>
<protein>
    <submittedName>
        <fullName evidence="1">Uncharacterized protein</fullName>
    </submittedName>
</protein>
<proteinExistence type="predicted"/>
<comment type="caution">
    <text evidence="1">The sequence shown here is derived from an EMBL/GenBank/DDBJ whole genome shotgun (WGS) entry which is preliminary data.</text>
</comment>
<gene>
    <name evidence="1" type="ORF">QE152_g30730</name>
</gene>